<comment type="catalytic activity">
    <reaction evidence="12">
        <text>L-ornithine(in) = L-ornithine(out)</text>
        <dbReference type="Rhea" id="RHEA:71199"/>
        <dbReference type="ChEBI" id="CHEBI:46911"/>
    </reaction>
</comment>
<evidence type="ECO:0000256" key="2">
    <source>
        <dbReference type="ARBA" id="ARBA00008572"/>
    </source>
</evidence>
<feature type="transmembrane region" description="Helical" evidence="14">
    <location>
        <begin position="37"/>
        <end position="54"/>
    </location>
</feature>
<evidence type="ECO:0000256" key="11">
    <source>
        <dbReference type="ARBA" id="ARBA00034423"/>
    </source>
</evidence>
<comment type="subcellular location">
    <subcellularLocation>
        <location evidence="1">Cell membrane</location>
        <topology evidence="1">Multi-pass membrane protein</topology>
    </subcellularLocation>
</comment>
<evidence type="ECO:0000256" key="6">
    <source>
        <dbReference type="ARBA" id="ARBA00022970"/>
    </source>
</evidence>
<feature type="transmembrane region" description="Helical" evidence="14">
    <location>
        <begin position="459"/>
        <end position="479"/>
    </location>
</feature>
<dbReference type="FunFam" id="1.20.1740.10:FF:000024">
    <property type="entry name" value="High affinity cationic amino acid transporter 1"/>
    <property type="match status" value="1"/>
</dbReference>
<feature type="transmembrane region" description="Helical" evidence="14">
    <location>
        <begin position="485"/>
        <end position="508"/>
    </location>
</feature>
<feature type="transmembrane region" description="Helical" evidence="14">
    <location>
        <begin position="165"/>
        <end position="182"/>
    </location>
</feature>
<dbReference type="InterPro" id="IPR029485">
    <property type="entry name" value="CAT_C"/>
</dbReference>
<dbReference type="PANTHER" id="PTHR43243:SF105">
    <property type="entry name" value="CATIONIC AMINO ACID TRANSPORTER C-TERMINAL DOMAIN-CONTAINING PROTEIN"/>
    <property type="match status" value="1"/>
</dbReference>
<evidence type="ECO:0000256" key="9">
    <source>
        <dbReference type="ARBA" id="ARBA00023180"/>
    </source>
</evidence>
<feature type="transmembrane region" description="Helical" evidence="14">
    <location>
        <begin position="396"/>
        <end position="415"/>
    </location>
</feature>
<dbReference type="GO" id="GO:0015189">
    <property type="term" value="F:L-lysine transmembrane transporter activity"/>
    <property type="evidence" value="ECO:0007669"/>
    <property type="project" value="TreeGrafter"/>
</dbReference>
<dbReference type="Pfam" id="PF13906">
    <property type="entry name" value="AA_permease_C"/>
    <property type="match status" value="1"/>
</dbReference>
<evidence type="ECO:0000256" key="4">
    <source>
        <dbReference type="ARBA" id="ARBA00022475"/>
    </source>
</evidence>
<dbReference type="EMBL" id="OM908769">
    <property type="protein sequence ID" value="WAQ93413.1"/>
    <property type="molecule type" value="mRNA"/>
</dbReference>
<organism evidence="16">
    <name type="scientific">Haliotis discus hannai</name>
    <name type="common">Japanese abalone</name>
    <dbReference type="NCBI Taxonomy" id="42344"/>
    <lineage>
        <taxon>Eukaryota</taxon>
        <taxon>Metazoa</taxon>
        <taxon>Spiralia</taxon>
        <taxon>Lophotrochozoa</taxon>
        <taxon>Mollusca</taxon>
        <taxon>Gastropoda</taxon>
        <taxon>Vetigastropoda</taxon>
        <taxon>Lepetellida</taxon>
        <taxon>Haliotoidea</taxon>
        <taxon>Haliotidae</taxon>
        <taxon>Haliotis</taxon>
    </lineage>
</organism>
<dbReference type="InterPro" id="IPR004755">
    <property type="entry name" value="Cat_AA_permease"/>
</dbReference>
<comment type="catalytic activity">
    <reaction evidence="10">
        <text>L-lysine(in) = L-lysine(out)</text>
        <dbReference type="Rhea" id="RHEA:70935"/>
        <dbReference type="ChEBI" id="CHEBI:32551"/>
    </reaction>
</comment>
<keyword evidence="9" id="KW-0325">Glycoprotein</keyword>
<dbReference type="FunFam" id="1.20.1740.10:FF:000010">
    <property type="entry name" value="probable cationic amino acid transporter"/>
    <property type="match status" value="1"/>
</dbReference>
<dbReference type="Pfam" id="PF13520">
    <property type="entry name" value="AA_permease_2"/>
    <property type="match status" value="1"/>
</dbReference>
<evidence type="ECO:0000256" key="5">
    <source>
        <dbReference type="ARBA" id="ARBA00022692"/>
    </source>
</evidence>
<feature type="transmembrane region" description="Helical" evidence="14">
    <location>
        <begin position="97"/>
        <end position="118"/>
    </location>
</feature>
<evidence type="ECO:0000256" key="12">
    <source>
        <dbReference type="ARBA" id="ARBA00034450"/>
    </source>
</evidence>
<keyword evidence="4" id="KW-1003">Cell membrane</keyword>
<sequence>MSKSARILFFFNKLARKKHINPSEETSLARVLTTCDLIGLGIGSTLGAGIYVVAGQVARQTAGPSVVLSFLIAAVASVFAGICYAEFAARVPKAGSAYVYSYVTVGELIAFVIGWNLILEYVIGTASVARAWSSYFDSLVDNKIQDFFKENMPMHVTGLSEYPDFFAFSITLVLTVLLAVGVKESTMFNNIFTVVNLLVVTYVVVCGLFKVDGHNWSISESEVPSDAGSGGFMPFGFSGMMSGAATCFYAFVGFDCVATTGEEAKNPQRAIPMSIVVSLLAITLAYCSLSTVLTLLCPYYLLDPNAPLPLVFDRLGWGVAKYIIAVGAICGLSTSLLGAMFPLPRILYAMGNDGLLFRFLGKVIPRFQTPVVGTMISGIFAGAMAMLFDLKELVDMMSIGTLLAYTLVAVCVLILRYQTDEYLTGEVSDQPMTGKISSRDLFSPRSNDPTSISGSLTSYSVGLLLLAITALCAMLIYAEPYLVKLSWWAIVLTIVFGSAVLLAVIVVWRQPQNKSKLWFKVPGLPWIPALSAFINIYLMMKLSVPTWIRFGVWMAIGFAIYFGYGVWNSSENNQQAMQQPRAGQFNRDIEDHPPAYQEVTDQVDEKEPLLSGRNHRRNASRIGINVTPPNTSVNEKTIGDDQANQNQPDSDKHVYANVTGVSEPKAPVHSEK</sequence>
<comment type="catalytic activity">
    <reaction evidence="11">
        <text>L-arginine(in) = L-arginine(out)</text>
        <dbReference type="Rhea" id="RHEA:32143"/>
        <dbReference type="ChEBI" id="CHEBI:32682"/>
    </reaction>
</comment>
<proteinExistence type="evidence at transcript level"/>
<feature type="transmembrane region" description="Helical" evidence="14">
    <location>
        <begin position="275"/>
        <end position="302"/>
    </location>
</feature>
<evidence type="ECO:0000256" key="3">
    <source>
        <dbReference type="ARBA" id="ARBA00022448"/>
    </source>
</evidence>
<feature type="transmembrane region" description="Helical" evidence="14">
    <location>
        <begin position="66"/>
        <end position="85"/>
    </location>
</feature>
<accession>A0A9E9GBM2</accession>
<keyword evidence="8 14" id="KW-0472">Membrane</keyword>
<feature type="transmembrane region" description="Helical" evidence="14">
    <location>
        <begin position="322"/>
        <end position="348"/>
    </location>
</feature>
<dbReference type="GO" id="GO:0000064">
    <property type="term" value="F:L-ornithine transmembrane transporter activity"/>
    <property type="evidence" value="ECO:0007669"/>
    <property type="project" value="TreeGrafter"/>
</dbReference>
<feature type="transmembrane region" description="Helical" evidence="14">
    <location>
        <begin position="194"/>
        <end position="211"/>
    </location>
</feature>
<feature type="transmembrane region" description="Helical" evidence="14">
    <location>
        <begin position="546"/>
        <end position="567"/>
    </location>
</feature>
<feature type="transmembrane region" description="Helical" evidence="14">
    <location>
        <begin position="369"/>
        <end position="390"/>
    </location>
</feature>
<evidence type="ECO:0000256" key="1">
    <source>
        <dbReference type="ARBA" id="ARBA00004651"/>
    </source>
</evidence>
<feature type="transmembrane region" description="Helical" evidence="14">
    <location>
        <begin position="231"/>
        <end position="254"/>
    </location>
</feature>
<evidence type="ECO:0000256" key="7">
    <source>
        <dbReference type="ARBA" id="ARBA00022989"/>
    </source>
</evidence>
<evidence type="ECO:0000313" key="16">
    <source>
        <dbReference type="EMBL" id="WAQ93413.1"/>
    </source>
</evidence>
<protein>
    <submittedName>
        <fullName evidence="16">Solute carrier family 7 member 1</fullName>
    </submittedName>
</protein>
<dbReference type="PANTHER" id="PTHR43243">
    <property type="entry name" value="INNER MEMBRANE TRANSPORTER YGJI-RELATED"/>
    <property type="match status" value="1"/>
</dbReference>
<dbReference type="Gene3D" id="1.20.1740.10">
    <property type="entry name" value="Amino acid/polyamine transporter I"/>
    <property type="match status" value="2"/>
</dbReference>
<gene>
    <name evidence="16" type="primary">SLC7A1</name>
</gene>
<comment type="similarity">
    <text evidence="2">Belongs to the amino acid-polyamine-organocation (APC) superfamily. Cationic amino acid transporter (CAT) (TC 2.A.3.3) family.</text>
</comment>
<dbReference type="AlphaFoldDB" id="A0A9E9GBM2"/>
<evidence type="ECO:0000256" key="14">
    <source>
        <dbReference type="SAM" id="Phobius"/>
    </source>
</evidence>
<evidence type="ECO:0000256" key="8">
    <source>
        <dbReference type="ARBA" id="ARBA00023136"/>
    </source>
</evidence>
<name>A0A9E9GBM2_HALDH</name>
<keyword evidence="5 14" id="KW-0812">Transmembrane</keyword>
<keyword evidence="3" id="KW-0813">Transport</keyword>
<dbReference type="InterPro" id="IPR002293">
    <property type="entry name" value="AA/rel_permease1"/>
</dbReference>
<dbReference type="NCBIfam" id="TIGR00906">
    <property type="entry name" value="2A0303"/>
    <property type="match status" value="1"/>
</dbReference>
<feature type="domain" description="Cationic amino acid transporter C-terminal" evidence="15">
    <location>
        <begin position="519"/>
        <end position="569"/>
    </location>
</feature>
<keyword evidence="6" id="KW-0029">Amino-acid transport</keyword>
<dbReference type="GO" id="GO:0061459">
    <property type="term" value="F:L-arginine transmembrane transporter activity"/>
    <property type="evidence" value="ECO:0007669"/>
    <property type="project" value="UniProtKB-ARBA"/>
</dbReference>
<reference evidence="16" key="1">
    <citation type="submission" date="2022-03" db="EMBL/GenBank/DDBJ databases">
        <authorList>
            <person name="Liao Z."/>
            <person name="Liu Y."/>
            <person name="Wang Y."/>
            <person name="Lu Q."/>
            <person name="Peng Y."/>
            <person name="Liu Q."/>
        </authorList>
    </citation>
    <scope>NUCLEOTIDE SEQUENCE</scope>
</reference>
<feature type="region of interest" description="Disordered" evidence="13">
    <location>
        <begin position="594"/>
        <end position="672"/>
    </location>
</feature>
<feature type="transmembrane region" description="Helical" evidence="14">
    <location>
        <begin position="517"/>
        <end position="540"/>
    </location>
</feature>
<dbReference type="GO" id="GO:0005886">
    <property type="term" value="C:plasma membrane"/>
    <property type="evidence" value="ECO:0007669"/>
    <property type="project" value="UniProtKB-SubCell"/>
</dbReference>
<evidence type="ECO:0000256" key="10">
    <source>
        <dbReference type="ARBA" id="ARBA00034422"/>
    </source>
</evidence>
<keyword evidence="7 14" id="KW-1133">Transmembrane helix</keyword>
<dbReference type="GO" id="GO:0097638">
    <property type="term" value="P:L-arginine import across plasma membrane"/>
    <property type="evidence" value="ECO:0007669"/>
    <property type="project" value="TreeGrafter"/>
</dbReference>
<evidence type="ECO:0000256" key="13">
    <source>
        <dbReference type="SAM" id="MobiDB-lite"/>
    </source>
</evidence>
<evidence type="ECO:0000259" key="15">
    <source>
        <dbReference type="Pfam" id="PF13906"/>
    </source>
</evidence>